<feature type="compositionally biased region" description="Basic and acidic residues" evidence="1">
    <location>
        <begin position="302"/>
        <end position="314"/>
    </location>
</feature>
<feature type="compositionally biased region" description="Basic and acidic residues" evidence="1">
    <location>
        <begin position="245"/>
        <end position="261"/>
    </location>
</feature>
<gene>
    <name evidence="2" type="primary">BQ5605_C030g10778</name>
    <name evidence="2" type="ORF">BQ5605_C030G10778</name>
</gene>
<name>A0A2X0MKL9_9BASI</name>
<feature type="compositionally biased region" description="Low complexity" evidence="1">
    <location>
        <begin position="29"/>
        <end position="41"/>
    </location>
</feature>
<dbReference type="AlphaFoldDB" id="A0A2X0MKL9"/>
<evidence type="ECO:0000256" key="1">
    <source>
        <dbReference type="SAM" id="MobiDB-lite"/>
    </source>
</evidence>
<feature type="region of interest" description="Disordered" evidence="1">
    <location>
        <begin position="302"/>
        <end position="321"/>
    </location>
</feature>
<evidence type="ECO:0000313" key="2">
    <source>
        <dbReference type="EMBL" id="SGZ08210.1"/>
    </source>
</evidence>
<keyword evidence="3" id="KW-1185">Reference proteome</keyword>
<evidence type="ECO:0000313" key="3">
    <source>
        <dbReference type="Proteomes" id="UP000249464"/>
    </source>
</evidence>
<feature type="compositionally biased region" description="Low complexity" evidence="1">
    <location>
        <begin position="63"/>
        <end position="81"/>
    </location>
</feature>
<organism evidence="2 3">
    <name type="scientific">Microbotryum silenes-dioicae</name>
    <dbReference type="NCBI Taxonomy" id="796604"/>
    <lineage>
        <taxon>Eukaryota</taxon>
        <taxon>Fungi</taxon>
        <taxon>Dikarya</taxon>
        <taxon>Basidiomycota</taxon>
        <taxon>Pucciniomycotina</taxon>
        <taxon>Microbotryomycetes</taxon>
        <taxon>Microbotryales</taxon>
        <taxon>Microbotryaceae</taxon>
        <taxon>Microbotryum</taxon>
    </lineage>
</organism>
<feature type="region of interest" description="Disordered" evidence="1">
    <location>
        <begin position="112"/>
        <end position="156"/>
    </location>
</feature>
<accession>A0A2X0MKL9</accession>
<dbReference type="Proteomes" id="UP000249464">
    <property type="component" value="Unassembled WGS sequence"/>
</dbReference>
<feature type="region of interest" description="Disordered" evidence="1">
    <location>
        <begin position="237"/>
        <end position="292"/>
    </location>
</feature>
<proteinExistence type="predicted"/>
<dbReference type="EMBL" id="FQNC01000069">
    <property type="protein sequence ID" value="SGZ08210.1"/>
    <property type="molecule type" value="Genomic_DNA"/>
</dbReference>
<sequence length="321" mass="33888">MPPLAAALPRGNPAGAPHSANEPVPPHTSTPTSAAPTTTEDATSRWEAHIRSEWLAPPAPFPSSSSSCSSVVSNRGSSDSSARTGCRKGRPLDPVFRERLRQLEQMLRLDGMGTEEGGSDGPNVPTGSRSHAPAATAAVVEDAESPNRSVEVGETPDGGDVIGVVTGRRNELKKANEGILLAFKQGRVLREPLPLSLVTALLYRSCLMPYFLSLLREMDGTIPVDYVAPISGNPLPNGSSQVRAGQDHIKHTDTETGKRGETPLPKVCSGAGGRSEWPGVPGDAGQDGAQLGDLRPKMKMDRLKGARWRTEKEVASGSDVI</sequence>
<dbReference type="STRING" id="796604.A0A2X0MKL9"/>
<protein>
    <submittedName>
        <fullName evidence="2">BQ5605_C030g10778 protein</fullName>
    </submittedName>
</protein>
<feature type="compositionally biased region" description="Low complexity" evidence="1">
    <location>
        <begin position="283"/>
        <end position="292"/>
    </location>
</feature>
<feature type="region of interest" description="Disordered" evidence="1">
    <location>
        <begin position="1"/>
        <end position="93"/>
    </location>
</feature>
<feature type="compositionally biased region" description="Basic and acidic residues" evidence="1">
    <location>
        <begin position="42"/>
        <end position="52"/>
    </location>
</feature>
<reference evidence="2 3" key="1">
    <citation type="submission" date="2016-11" db="EMBL/GenBank/DDBJ databases">
        <authorList>
            <person name="Jaros S."/>
            <person name="Januszkiewicz K."/>
            <person name="Wedrychowicz H."/>
        </authorList>
    </citation>
    <scope>NUCLEOTIDE SEQUENCE [LARGE SCALE GENOMIC DNA]</scope>
</reference>